<evidence type="ECO:0000313" key="1">
    <source>
        <dbReference type="EMBL" id="SEF13142.1"/>
    </source>
</evidence>
<accession>A0A1H5PGT6</accession>
<protein>
    <submittedName>
        <fullName evidence="1">Uncharacterized protein</fullName>
    </submittedName>
</protein>
<dbReference type="EMBL" id="FNTV01000002">
    <property type="protein sequence ID" value="SEF13142.1"/>
    <property type="molecule type" value="Genomic_DNA"/>
</dbReference>
<dbReference type="Proteomes" id="UP000182725">
    <property type="component" value="Unassembled WGS sequence"/>
</dbReference>
<sequence>MGNNSHTGVARTAPEQRTIQLDAQCPLASFTQADGVEVPGISLVYLVDQVSAGTREHLRFTAWILNGTPETLTGVELQLRSFTNDALDQLTYLTQPEPQELKGRTLGPRQSLRFPFSYITSPKDLEGDGLLISALQAELNFPATGRLYSECDAVVNARCRKVMPPR</sequence>
<dbReference type="AlphaFoldDB" id="A0A1H5PGT6"/>
<dbReference type="RefSeq" id="WP_139244548.1">
    <property type="nucleotide sequence ID" value="NZ_FNTV01000002.1"/>
</dbReference>
<organism evidence="1 2">
    <name type="scientific">Arthrobacter alpinus</name>
    <dbReference type="NCBI Taxonomy" id="656366"/>
    <lineage>
        <taxon>Bacteria</taxon>
        <taxon>Bacillati</taxon>
        <taxon>Actinomycetota</taxon>
        <taxon>Actinomycetes</taxon>
        <taxon>Micrococcales</taxon>
        <taxon>Micrococcaceae</taxon>
        <taxon>Arthrobacter</taxon>
    </lineage>
</organism>
<reference evidence="1 2" key="1">
    <citation type="submission" date="2016-10" db="EMBL/GenBank/DDBJ databases">
        <authorList>
            <person name="de Groot N.N."/>
        </authorList>
    </citation>
    <scope>NUCLEOTIDE SEQUENCE [LARGE SCALE GENOMIC DNA]</scope>
    <source>
        <strain evidence="1 2">DSM 22274</strain>
    </source>
</reference>
<name>A0A1H5PGT6_9MICC</name>
<proteinExistence type="predicted"/>
<evidence type="ECO:0000313" key="2">
    <source>
        <dbReference type="Proteomes" id="UP000182725"/>
    </source>
</evidence>
<gene>
    <name evidence="1" type="ORF">SAMN04489740_4337</name>
</gene>